<protein>
    <recommendedName>
        <fullName evidence="2">F-box domain-containing protein</fullName>
    </recommendedName>
</protein>
<dbReference type="InterPro" id="IPR036047">
    <property type="entry name" value="F-box-like_dom_sf"/>
</dbReference>
<sequence>MPKRTSAPPAKTRGKRVQKIVNDDAQDGVQRDTDLKNVSEKEDQQSLPQKRRRASVKSIKTSTSKKQAKGKQGRLAVIMNMPIDVLTEIASHLWPVDIINLARLNKSFRNILMTRPSIHIWHNAMKNVPILPDCPPDMSEPRYLALVFLKTCTSCGEAVNAEVDTVLRVRLCGPIISLSAVPPDIVSLIPYSRRIASVNAYVLREDVPVLLAEYEKKKQLNNAVAFQTWTVERKKIINARSIHADKLRKFFEYMEFVREEEIEAILAKRWEQMKFWLQELGWVTEDMDFSDPDCPNRREWYHLASQPKVLSKREWKNLKPKLIPLLEANRARRLELEFLTRQSGRQFRLMKLLYAIKEKDSFTIKIPAQHPAISLLGLSSISVSYEPAFPEISYALKWPVIFDLYETDRTTAEMEVEFEQHRGEIERFISEWQTRIQTHCSRLALQGPKVTKILQSSLTIGTDKSEPFAEFSDDLKRLLRADSFFSSTTSQLDAKQPLSYDYLLHFDGLLGLPTAVKRPKELTLDGISWNSEANKAARELLACLEIPDAPYLDMTNESIYACGRCHDTEAKGWHGIVNHYVNEKQRYAEMQKEGMLSRQGIVYKNVHDPKQCTELPLVRYSDVQVRNKSDLYECKVCADAPVLGEVLTSKEALMQHLSAVHDITNPVINEHYAPQINKKLGQSKSGR</sequence>
<dbReference type="PROSITE" id="PS50181">
    <property type="entry name" value="FBOX"/>
    <property type="match status" value="1"/>
</dbReference>
<proteinExistence type="predicted"/>
<dbReference type="AlphaFoldDB" id="A0A0K6GHL8"/>
<feature type="compositionally biased region" description="Low complexity" evidence="1">
    <location>
        <begin position="56"/>
        <end position="65"/>
    </location>
</feature>
<reference evidence="3 4" key="1">
    <citation type="submission" date="2015-07" db="EMBL/GenBank/DDBJ databases">
        <authorList>
            <person name="Noorani M."/>
        </authorList>
    </citation>
    <scope>NUCLEOTIDE SEQUENCE [LARGE SCALE GENOMIC DNA]</scope>
    <source>
        <strain evidence="3">BBA 69670</strain>
    </source>
</reference>
<feature type="region of interest" description="Disordered" evidence="1">
    <location>
        <begin position="1"/>
        <end position="71"/>
    </location>
</feature>
<dbReference type="SUPFAM" id="SSF81383">
    <property type="entry name" value="F-box domain"/>
    <property type="match status" value="1"/>
</dbReference>
<evidence type="ECO:0000259" key="2">
    <source>
        <dbReference type="PROSITE" id="PS50181"/>
    </source>
</evidence>
<dbReference type="EMBL" id="CYGV01001933">
    <property type="protein sequence ID" value="CUA77990.1"/>
    <property type="molecule type" value="Genomic_DNA"/>
</dbReference>
<feature type="domain" description="F-box" evidence="2">
    <location>
        <begin position="75"/>
        <end position="124"/>
    </location>
</feature>
<dbReference type="InterPro" id="IPR001810">
    <property type="entry name" value="F-box_dom"/>
</dbReference>
<accession>A0A0K6GHL8</accession>
<dbReference type="Pfam" id="PF00646">
    <property type="entry name" value="F-box"/>
    <property type="match status" value="1"/>
</dbReference>
<gene>
    <name evidence="3" type="ORF">RSOLAG22IIIB_06913</name>
</gene>
<feature type="compositionally biased region" description="Basic and acidic residues" evidence="1">
    <location>
        <begin position="29"/>
        <end position="44"/>
    </location>
</feature>
<name>A0A0K6GHL8_9AGAM</name>
<evidence type="ECO:0000313" key="4">
    <source>
        <dbReference type="Proteomes" id="UP000044841"/>
    </source>
</evidence>
<evidence type="ECO:0000313" key="3">
    <source>
        <dbReference type="EMBL" id="CUA77990.1"/>
    </source>
</evidence>
<evidence type="ECO:0000256" key="1">
    <source>
        <dbReference type="SAM" id="MobiDB-lite"/>
    </source>
</evidence>
<organism evidence="3 4">
    <name type="scientific">Rhizoctonia solani</name>
    <dbReference type="NCBI Taxonomy" id="456999"/>
    <lineage>
        <taxon>Eukaryota</taxon>
        <taxon>Fungi</taxon>
        <taxon>Dikarya</taxon>
        <taxon>Basidiomycota</taxon>
        <taxon>Agaricomycotina</taxon>
        <taxon>Agaricomycetes</taxon>
        <taxon>Cantharellales</taxon>
        <taxon>Ceratobasidiaceae</taxon>
        <taxon>Rhizoctonia</taxon>
    </lineage>
</organism>
<keyword evidence="4" id="KW-1185">Reference proteome</keyword>
<dbReference type="Proteomes" id="UP000044841">
    <property type="component" value="Unassembled WGS sequence"/>
</dbReference>